<evidence type="ECO:0000313" key="2">
    <source>
        <dbReference type="Proteomes" id="UP001163211"/>
    </source>
</evidence>
<dbReference type="RefSeq" id="WP_267215514.1">
    <property type="nucleotide sequence ID" value="NZ_JAPMLV010000004.1"/>
</dbReference>
<evidence type="ECO:0000313" key="1">
    <source>
        <dbReference type="EMBL" id="MCX8304744.1"/>
    </source>
</evidence>
<protein>
    <submittedName>
        <fullName evidence="1">Uncharacterized protein</fullName>
    </submittedName>
</protein>
<sequence>MVLDYTSFYISAGSYGRLLRYDVIAMDYESYLVKVFDEKDDADSQQKALIKIDEFILRRSDFNREFEKNGFEISFKYNRAPSFESYLYVSCQIHRERIESSTAKVFPKKKITKLIKRKPMPKMLGEQSVSLLINYLDVTTRLQKKIESFQSEKDHDVRIVDIWDRLNESEKNELLAAIRIFTGQPDSDENEV</sequence>
<dbReference type="Proteomes" id="UP001163211">
    <property type="component" value="Unassembled WGS sequence"/>
</dbReference>
<gene>
    <name evidence="1" type="ORF">OTG14_17470</name>
</gene>
<organism evidence="1 2">
    <name type="scientific">Enterobacter pseudoroggenkampii</name>
    <dbReference type="NCBI Taxonomy" id="2996112"/>
    <lineage>
        <taxon>Bacteria</taxon>
        <taxon>Pseudomonadati</taxon>
        <taxon>Pseudomonadota</taxon>
        <taxon>Gammaproteobacteria</taxon>
        <taxon>Enterobacterales</taxon>
        <taxon>Enterobacteriaceae</taxon>
        <taxon>Enterobacter</taxon>
    </lineage>
</organism>
<dbReference type="EMBL" id="JAPMLV010000004">
    <property type="protein sequence ID" value="MCX8304744.1"/>
    <property type="molecule type" value="Genomic_DNA"/>
</dbReference>
<keyword evidence="2" id="KW-1185">Reference proteome</keyword>
<reference evidence="1" key="1">
    <citation type="submission" date="2022-11" db="EMBL/GenBank/DDBJ databases">
        <title>The draft genomes of two Enterobacter strains.</title>
        <authorList>
            <person name="He Y."/>
            <person name="Wu S."/>
            <person name="Feng Y."/>
            <person name="Zong Z."/>
        </authorList>
    </citation>
    <scope>NUCLEOTIDE SEQUENCE</scope>
    <source>
        <strain evidence="1">155092</strain>
    </source>
</reference>
<name>A0ABT3XLX7_9ENTR</name>
<accession>A0ABT3XLX7</accession>
<comment type="caution">
    <text evidence="1">The sequence shown here is derived from an EMBL/GenBank/DDBJ whole genome shotgun (WGS) entry which is preliminary data.</text>
</comment>
<proteinExistence type="predicted"/>